<evidence type="ECO:0000313" key="7">
    <source>
        <dbReference type="Proteomes" id="UP000007076"/>
    </source>
</evidence>
<organism evidence="6 7">
    <name type="scientific">Kitasatospora setae (strain ATCC 33774 / DSM 43861 / JCM 3304 / KCC A-0304 / NBRC 14216 / KM-6054)</name>
    <name type="common">Streptomyces setae</name>
    <dbReference type="NCBI Taxonomy" id="452652"/>
    <lineage>
        <taxon>Bacteria</taxon>
        <taxon>Bacillati</taxon>
        <taxon>Actinomycetota</taxon>
        <taxon>Actinomycetes</taxon>
        <taxon>Kitasatosporales</taxon>
        <taxon>Streptomycetaceae</taxon>
        <taxon>Kitasatospora</taxon>
    </lineage>
</organism>
<feature type="repeat" description="WD" evidence="3">
    <location>
        <begin position="1318"/>
        <end position="1349"/>
    </location>
</feature>
<feature type="repeat" description="WD" evidence="3">
    <location>
        <begin position="776"/>
        <end position="817"/>
    </location>
</feature>
<feature type="domain" description="Novel STAND NTPase 1" evidence="5">
    <location>
        <begin position="200"/>
        <end position="634"/>
    </location>
</feature>
<dbReference type="InterPro" id="IPR019775">
    <property type="entry name" value="WD40_repeat_CS"/>
</dbReference>
<name>E4N1F8_KITSK</name>
<dbReference type="InterPro" id="IPR020472">
    <property type="entry name" value="WD40_PAC1"/>
</dbReference>
<feature type="repeat" description="WD" evidence="3">
    <location>
        <begin position="1068"/>
        <end position="1108"/>
    </location>
</feature>
<evidence type="ECO:0000256" key="3">
    <source>
        <dbReference type="PROSITE-ProRule" id="PRU00221"/>
    </source>
</evidence>
<dbReference type="PROSITE" id="PS50082">
    <property type="entry name" value="WD_REPEATS_2"/>
    <property type="match status" value="14"/>
</dbReference>
<feature type="repeat" description="WD" evidence="3">
    <location>
        <begin position="943"/>
        <end position="984"/>
    </location>
</feature>
<dbReference type="InterPro" id="IPR036322">
    <property type="entry name" value="WD40_repeat_dom_sf"/>
</dbReference>
<proteinExistence type="predicted"/>
<feature type="repeat" description="WD" evidence="3">
    <location>
        <begin position="859"/>
        <end position="900"/>
    </location>
</feature>
<dbReference type="PROSITE" id="PS00678">
    <property type="entry name" value="WD_REPEATS_1"/>
    <property type="match status" value="8"/>
</dbReference>
<dbReference type="Pfam" id="PF25173">
    <property type="entry name" value="Beta-prop_WDR3_1st"/>
    <property type="match status" value="1"/>
</dbReference>
<dbReference type="SUPFAM" id="SSF50978">
    <property type="entry name" value="WD40 repeat-like"/>
    <property type="match status" value="2"/>
</dbReference>
<dbReference type="InterPro" id="IPR015943">
    <property type="entry name" value="WD40/YVTN_repeat-like_dom_sf"/>
</dbReference>
<keyword evidence="1 3" id="KW-0853">WD repeat</keyword>
<dbReference type="InterPro" id="IPR001680">
    <property type="entry name" value="WD40_rpt"/>
</dbReference>
<feature type="repeat" description="WD" evidence="3">
    <location>
        <begin position="1150"/>
        <end position="1191"/>
    </location>
</feature>
<dbReference type="PRINTS" id="PR00320">
    <property type="entry name" value="GPROTEINBRPT"/>
</dbReference>
<dbReference type="SUPFAM" id="SSF50494">
    <property type="entry name" value="Trypsin-like serine proteases"/>
    <property type="match status" value="1"/>
</dbReference>
<dbReference type="PANTHER" id="PTHR19879">
    <property type="entry name" value="TRANSCRIPTION INITIATION FACTOR TFIID"/>
    <property type="match status" value="1"/>
</dbReference>
<dbReference type="Pfam" id="PF20703">
    <property type="entry name" value="nSTAND1"/>
    <property type="match status" value="1"/>
</dbReference>
<feature type="repeat" description="WD" evidence="3">
    <location>
        <begin position="1276"/>
        <end position="1317"/>
    </location>
</feature>
<dbReference type="Gene3D" id="2.40.10.120">
    <property type="match status" value="1"/>
</dbReference>
<feature type="repeat" description="WD" evidence="3">
    <location>
        <begin position="985"/>
        <end position="1026"/>
    </location>
</feature>
<dbReference type="PROSITE" id="PS50294">
    <property type="entry name" value="WD_REPEATS_REGION"/>
    <property type="match status" value="12"/>
</dbReference>
<reference evidence="6 7" key="1">
    <citation type="journal article" date="2010" name="DNA Res.">
        <title>Genome sequence of Kitasatospora setae NBRC 14216T: an evolutionary snapshot of the family Streptomycetaceae.</title>
        <authorList>
            <person name="Ichikawa N."/>
            <person name="Oguchi A."/>
            <person name="Ikeda H."/>
            <person name="Ishikawa J."/>
            <person name="Kitani S."/>
            <person name="Watanabe Y."/>
            <person name="Nakamura S."/>
            <person name="Katano Y."/>
            <person name="Kishi E."/>
            <person name="Sasagawa M."/>
            <person name="Ankai A."/>
            <person name="Fukui S."/>
            <person name="Hashimoto Y."/>
            <person name="Kamata S."/>
            <person name="Otoguro M."/>
            <person name="Tanikawa S."/>
            <person name="Nihira T."/>
            <person name="Horinouchi S."/>
            <person name="Ohnishi Y."/>
            <person name="Hayakawa M."/>
            <person name="Kuzuyama T."/>
            <person name="Arisawa A."/>
            <person name="Nomoto F."/>
            <person name="Miura H."/>
            <person name="Takahashi Y."/>
            <person name="Fujita N."/>
        </authorList>
    </citation>
    <scope>NUCLEOTIDE SEQUENCE [LARGE SCALE GENOMIC DNA]</scope>
    <source>
        <strain evidence="7">ATCC 33774 / DSM 43861 / JCM 3304 / KCC A-0304 / NBRC 14216 / KM-6054</strain>
    </source>
</reference>
<dbReference type="SUPFAM" id="SSF52540">
    <property type="entry name" value="P-loop containing nucleoside triphosphate hydrolases"/>
    <property type="match status" value="1"/>
</dbReference>
<feature type="repeat" description="WD" evidence="3">
    <location>
        <begin position="1192"/>
        <end position="1233"/>
    </location>
</feature>
<evidence type="ECO:0000256" key="4">
    <source>
        <dbReference type="SAM" id="MobiDB-lite"/>
    </source>
</evidence>
<feature type="compositionally biased region" description="Low complexity" evidence="4">
    <location>
        <begin position="284"/>
        <end position="297"/>
    </location>
</feature>
<dbReference type="Pfam" id="PF00400">
    <property type="entry name" value="WD40"/>
    <property type="match status" value="9"/>
</dbReference>
<dbReference type="InterPro" id="IPR049052">
    <property type="entry name" value="nSTAND1"/>
</dbReference>
<feature type="repeat" description="WD" evidence="3">
    <location>
        <begin position="1234"/>
        <end position="1275"/>
    </location>
</feature>
<evidence type="ECO:0000256" key="2">
    <source>
        <dbReference type="ARBA" id="ARBA00022737"/>
    </source>
</evidence>
<dbReference type="HOGENOM" id="CLU_002352_0_1_11"/>
<feature type="repeat" description="WD" evidence="3">
    <location>
        <begin position="1113"/>
        <end position="1149"/>
    </location>
</feature>
<dbReference type="PATRIC" id="fig|452652.3.peg.6243"/>
<dbReference type="eggNOG" id="COG2319">
    <property type="taxonomic scope" value="Bacteria"/>
</dbReference>
<dbReference type="Proteomes" id="UP000007076">
    <property type="component" value="Chromosome"/>
</dbReference>
<dbReference type="CDD" id="cd00200">
    <property type="entry name" value="WD40"/>
    <property type="match status" value="2"/>
</dbReference>
<dbReference type="Pfam" id="PF13365">
    <property type="entry name" value="Trypsin_2"/>
    <property type="match status" value="1"/>
</dbReference>
<evidence type="ECO:0000256" key="1">
    <source>
        <dbReference type="ARBA" id="ARBA00022574"/>
    </source>
</evidence>
<dbReference type="STRING" id="452652.KSE_62270"/>
<dbReference type="SMART" id="SM00320">
    <property type="entry name" value="WD40"/>
    <property type="match status" value="14"/>
</dbReference>
<gene>
    <name evidence="6" type="ordered locus">KSE_62270</name>
</gene>
<evidence type="ECO:0000313" key="6">
    <source>
        <dbReference type="EMBL" id="BAJ31992.1"/>
    </source>
</evidence>
<feature type="repeat" description="WD" evidence="3">
    <location>
        <begin position="1027"/>
        <end position="1059"/>
    </location>
</feature>
<dbReference type="Gene3D" id="2.130.10.10">
    <property type="entry name" value="YVTN repeat-like/Quinoprotein amine dehydrogenase"/>
    <property type="match status" value="6"/>
</dbReference>
<dbReference type="KEGG" id="ksk:KSE_62270"/>
<feature type="repeat" description="WD" evidence="3">
    <location>
        <begin position="901"/>
        <end position="942"/>
    </location>
</feature>
<dbReference type="EMBL" id="AP010968">
    <property type="protein sequence ID" value="BAJ31992.1"/>
    <property type="molecule type" value="Genomic_DNA"/>
</dbReference>
<dbReference type="InterPro" id="IPR027417">
    <property type="entry name" value="P-loop_NTPase"/>
</dbReference>
<feature type="repeat" description="WD" evidence="3">
    <location>
        <begin position="818"/>
        <end position="858"/>
    </location>
</feature>
<dbReference type="InterPro" id="IPR009003">
    <property type="entry name" value="Peptidase_S1_PA"/>
</dbReference>
<protein>
    <recommendedName>
        <fullName evidence="5">Novel STAND NTPase 1 domain-containing protein</fullName>
    </recommendedName>
</protein>
<accession>E4N1F8</accession>
<dbReference type="PANTHER" id="PTHR19879:SF9">
    <property type="entry name" value="TRANSCRIPTION INITIATION FACTOR TFIID SUBUNIT 5"/>
    <property type="match status" value="1"/>
</dbReference>
<sequence>MAQICGANGEVLGTGFLVADNLLVSCAHVLAAGGYRPGHVVRVCFPRLPGAPEPTGRVLTEGWRDPQEQDTALVLLDGVPTGTAPLRLGSAAGCRGHRVRSLGFPTQAPPGGHFGSGAVLGLLPAADRVGDLLQLTGANDLTTGFSGGPVLDETTGLVVGMVTAITSPDGNDRGQGIAYATPTEVLREAWPALRVSDVSPYRGLEPFAAEHARWFRGREEAVRQAMEALGGGQRVLLLLGPSGAGKSSLVQAGVLPELAAGRLPGSDRWRQVLVRPGPDLRAALGPAGPLAGGDAPPVGGPGAGPARERVVLVVDQFEELLAPAEEPLAPTGEPRVEDLGALTALARAILSTAAGASAAAGSAAADAVLVLVMRDDFYPQLSVLAPELLQALLGARGVLNVPATLTSTELAAIVTAPAADLRVDFEEGLAQRIVSDVLSLPSRGAARFEAPVTVLPLLEVALSRLWESRLRHGGLLTHEAYLGIGTVTGALASWCDAALRELDGQQVLVARQVLTALVRPANQALNTPAARQQLRLDELRQLAAADGTPRAWQAVDEVLAVLSRHRVITTDRVHASPGSADAATGTPMAELIHDALIREWPTLRLWMEPVARYQEWLDRARIQYARWQEHRNPQDLPAGTFLAEGADLARRHPMPAELAAFLDAGRRHQQAAVRRSRRLNAILATFLVLALLASGLAFWQRQTAVTAQREAVAAQGTAQSRQHTAQSRQLAVESGSLLATDPDLASLLAVAAYRTDPTSEAARALSAAAALPLRRRLGHKNGVDAVAFSPDGRTLAAADWDHAVRLRDMATGRTTGTLTDRSGPVFSVAFSPDGRTLATGGEGAALLWDVATGRTTATLAGFTGAVFSLAFSPDGRTLATGGWDRTVRLWDPATGRTTATLTGHTANVASLAFSPDGSTLATASEDGTARLWDVATGRTTATFTNSSGPVGAVAFSPDGRTLATGGGEGAALLWEVATGRTIATLTGHTGAVFSLAFSPDGRTLATGGWDHSVRLWDVAAGRTTATLAGHTGTVASVAFSPDGRTLATGSWDKTVRLWDPAPSPTTTLAGHTTTLASVAFSPDGRTLATVGDTTALLWDVATGRTTANLTGHSALETVAFSPDGRTLATSGEDGTALLWDVAAGRTTATLTGHTIAVVSVAFSPDGRTLATGGGDDTARLWDVATARTIDTLDGHTDTVVSVAFSPDGRTLATGSADSTARLWDVATGRTTATFRGHAGSVGAVAFSPDGRTLATGSADSTALLWDVAAGRTTATLTGHTGPVVSVAFSPDGRTLATGSADSTARLWDVATGRSIATLTGHTGNVSSVAFSPDGRTLATGSIDSTARLWPITDPSTAIGIICGAVARDLATKEKALYLPADQAGQSVCP</sequence>
<feature type="region of interest" description="Disordered" evidence="4">
    <location>
        <begin position="284"/>
        <end position="304"/>
    </location>
</feature>
<keyword evidence="2" id="KW-0677">Repeat</keyword>
<evidence type="ECO:0000259" key="5">
    <source>
        <dbReference type="Pfam" id="PF20703"/>
    </source>
</evidence>
<keyword evidence="7" id="KW-1185">Reference proteome</keyword>
<dbReference type="eggNOG" id="COG0265">
    <property type="taxonomic scope" value="Bacteria"/>
</dbReference>